<dbReference type="RefSeq" id="WP_345329766.1">
    <property type="nucleotide sequence ID" value="NZ_BAABJI010000001.1"/>
</dbReference>
<feature type="domain" description="Rhodanese" evidence="1">
    <location>
        <begin position="270"/>
        <end position="354"/>
    </location>
</feature>
<proteinExistence type="predicted"/>
<protein>
    <submittedName>
        <fullName evidence="2">Adenylyltransferase/sulfurtransferase MoeZ</fullName>
    </submittedName>
</protein>
<dbReference type="CDD" id="cd00158">
    <property type="entry name" value="RHOD"/>
    <property type="match status" value="1"/>
</dbReference>
<dbReference type="GO" id="GO:0016779">
    <property type="term" value="F:nucleotidyltransferase activity"/>
    <property type="evidence" value="ECO:0007669"/>
    <property type="project" value="UniProtKB-KW"/>
</dbReference>
<dbReference type="InterPro" id="IPR035985">
    <property type="entry name" value="Ubiquitin-activating_enz"/>
</dbReference>
<dbReference type="InterPro" id="IPR001763">
    <property type="entry name" value="Rhodanese-like_dom"/>
</dbReference>
<dbReference type="InterPro" id="IPR036873">
    <property type="entry name" value="Rhodanese-like_dom_sf"/>
</dbReference>
<accession>A0ABP9FM35</accession>
<keyword evidence="2" id="KW-0548">Nucleotidyltransferase</keyword>
<dbReference type="Pfam" id="PF00899">
    <property type="entry name" value="ThiF"/>
    <property type="match status" value="1"/>
</dbReference>
<dbReference type="Gene3D" id="3.40.50.720">
    <property type="entry name" value="NAD(P)-binding Rossmann-like Domain"/>
    <property type="match status" value="1"/>
</dbReference>
<organism evidence="2 3">
    <name type="scientific">Mucilaginibacter defluvii</name>
    <dbReference type="NCBI Taxonomy" id="1196019"/>
    <lineage>
        <taxon>Bacteria</taxon>
        <taxon>Pseudomonadati</taxon>
        <taxon>Bacteroidota</taxon>
        <taxon>Sphingobacteriia</taxon>
        <taxon>Sphingobacteriales</taxon>
        <taxon>Sphingobacteriaceae</taxon>
        <taxon>Mucilaginibacter</taxon>
    </lineage>
</organism>
<evidence type="ECO:0000313" key="3">
    <source>
        <dbReference type="Proteomes" id="UP001501436"/>
    </source>
</evidence>
<keyword evidence="3" id="KW-1185">Reference proteome</keyword>
<dbReference type="Pfam" id="PF00581">
    <property type="entry name" value="Rhodanese"/>
    <property type="match status" value="1"/>
</dbReference>
<dbReference type="EMBL" id="BAABJI010000001">
    <property type="protein sequence ID" value="GAA4908539.1"/>
    <property type="molecule type" value="Genomic_DNA"/>
</dbReference>
<dbReference type="SMART" id="SM00450">
    <property type="entry name" value="RHOD"/>
    <property type="match status" value="1"/>
</dbReference>
<dbReference type="Proteomes" id="UP001501436">
    <property type="component" value="Unassembled WGS sequence"/>
</dbReference>
<evidence type="ECO:0000259" key="1">
    <source>
        <dbReference type="PROSITE" id="PS50206"/>
    </source>
</evidence>
<name>A0ABP9FM35_9SPHI</name>
<sequence>MTNDWARYHCQIALPGFGEAAQQRLQQASVLIVGMGGLGCPTALYLTSAGVGTIGIADFDTVSEGNLHRQVLYGPDDTGSNKAAVACRKLRQQNPAVEFVPYEQRLTAANVFDIIAKYDVVVDCTDNFETRYLLNDAAVISGKPLVYGAIYQFEGQVALWNVAHQSGGRTPNYRDLYPKVNAAQIPNCTQGGVIPTLAGIIGCLQANEVLKYITQTGESLAGKLLVFDAQTLQSRVVKIGTLTKTNITTLLVAAEEVPDIDQTELKKRIQGDDVQLIDVRTEEERLAHHIGGKHVPLSELENNLHEVDPNKTNVFYCASGKRSAEAVKIASRALPDSKAVSLKGGLNEWLDENG</sequence>
<gene>
    <name evidence="2" type="primary">moeZ</name>
    <name evidence="2" type="ORF">GCM10023313_09370</name>
</gene>
<dbReference type="CDD" id="cd00757">
    <property type="entry name" value="ThiF_MoeB_HesA_family"/>
    <property type="match status" value="1"/>
</dbReference>
<comment type="caution">
    <text evidence="2">The sequence shown here is derived from an EMBL/GenBank/DDBJ whole genome shotgun (WGS) entry which is preliminary data.</text>
</comment>
<dbReference type="InterPro" id="IPR045886">
    <property type="entry name" value="ThiF/MoeB/HesA"/>
</dbReference>
<reference evidence="3" key="1">
    <citation type="journal article" date="2019" name="Int. J. Syst. Evol. Microbiol.">
        <title>The Global Catalogue of Microorganisms (GCM) 10K type strain sequencing project: providing services to taxonomists for standard genome sequencing and annotation.</title>
        <authorList>
            <consortium name="The Broad Institute Genomics Platform"/>
            <consortium name="The Broad Institute Genome Sequencing Center for Infectious Disease"/>
            <person name="Wu L."/>
            <person name="Ma J."/>
        </authorList>
    </citation>
    <scope>NUCLEOTIDE SEQUENCE [LARGE SCALE GENOMIC DNA]</scope>
    <source>
        <strain evidence="3">JCM 18283</strain>
    </source>
</reference>
<keyword evidence="2" id="KW-0808">Transferase</keyword>
<dbReference type="SUPFAM" id="SSF69572">
    <property type="entry name" value="Activating enzymes of the ubiquitin-like proteins"/>
    <property type="match status" value="1"/>
</dbReference>
<dbReference type="PANTHER" id="PTHR10953:SF102">
    <property type="entry name" value="ADENYLYLTRANSFERASE AND SULFURTRANSFERASE MOCS3"/>
    <property type="match status" value="1"/>
</dbReference>
<evidence type="ECO:0000313" key="2">
    <source>
        <dbReference type="EMBL" id="GAA4908539.1"/>
    </source>
</evidence>
<dbReference type="PANTHER" id="PTHR10953">
    <property type="entry name" value="UBIQUITIN-ACTIVATING ENZYME E1"/>
    <property type="match status" value="1"/>
</dbReference>
<dbReference type="InterPro" id="IPR000594">
    <property type="entry name" value="ThiF_NAD_FAD-bd"/>
</dbReference>
<dbReference type="PROSITE" id="PS50206">
    <property type="entry name" value="RHODANESE_3"/>
    <property type="match status" value="1"/>
</dbReference>
<dbReference type="Gene3D" id="3.40.250.10">
    <property type="entry name" value="Rhodanese-like domain"/>
    <property type="match status" value="1"/>
</dbReference>